<dbReference type="GeneID" id="18258141"/>
<sequence>MDAAWVPVWGPWDLVAVERADWAIDGLARSEPGYDKQQHGTGSSQRDMLDASAHGGLAPRLLLQYASFFLGPVDAAVFQNASVGPRWPRAGAVDAASGPDAIPGACASPGVSWLQTPNSSVFCWGVRTSEVAADSPPLPSARWGLLAQVFAN</sequence>
<dbReference type="AlphaFoldDB" id="G0SA52"/>
<dbReference type="Proteomes" id="UP000008066">
    <property type="component" value="Unassembled WGS sequence"/>
</dbReference>
<gene>
    <name evidence="2" type="ORF">CTHT_0041030</name>
</gene>
<dbReference type="EMBL" id="GL988043">
    <property type="protein sequence ID" value="EGS19624.1"/>
    <property type="molecule type" value="Genomic_DNA"/>
</dbReference>
<dbReference type="RefSeq" id="XP_006694509.1">
    <property type="nucleotide sequence ID" value="XM_006694446.1"/>
</dbReference>
<keyword evidence="3" id="KW-1185">Reference proteome</keyword>
<evidence type="ECO:0000256" key="1">
    <source>
        <dbReference type="SAM" id="MobiDB-lite"/>
    </source>
</evidence>
<organism evidence="3">
    <name type="scientific">Chaetomium thermophilum (strain DSM 1495 / CBS 144.50 / IMI 039719)</name>
    <name type="common">Thermochaetoides thermophila</name>
    <dbReference type="NCBI Taxonomy" id="759272"/>
    <lineage>
        <taxon>Eukaryota</taxon>
        <taxon>Fungi</taxon>
        <taxon>Dikarya</taxon>
        <taxon>Ascomycota</taxon>
        <taxon>Pezizomycotina</taxon>
        <taxon>Sordariomycetes</taxon>
        <taxon>Sordariomycetidae</taxon>
        <taxon>Sordariales</taxon>
        <taxon>Chaetomiaceae</taxon>
        <taxon>Thermochaetoides</taxon>
    </lineage>
</organism>
<proteinExistence type="predicted"/>
<protein>
    <submittedName>
        <fullName evidence="2">Uncharacterized protein</fullName>
    </submittedName>
</protein>
<accession>G0SA52</accession>
<dbReference type="KEGG" id="cthr:CTHT_0041030"/>
<dbReference type="HOGENOM" id="CLU_1722148_0_0_1"/>
<feature type="region of interest" description="Disordered" evidence="1">
    <location>
        <begin position="31"/>
        <end position="50"/>
    </location>
</feature>
<reference evidence="2 3" key="1">
    <citation type="journal article" date="2011" name="Cell">
        <title>Insight into structure and assembly of the nuclear pore complex by utilizing the genome of a eukaryotic thermophile.</title>
        <authorList>
            <person name="Amlacher S."/>
            <person name="Sarges P."/>
            <person name="Flemming D."/>
            <person name="van Noort V."/>
            <person name="Kunze R."/>
            <person name="Devos D.P."/>
            <person name="Arumugam M."/>
            <person name="Bork P."/>
            <person name="Hurt E."/>
        </authorList>
    </citation>
    <scope>NUCLEOTIDE SEQUENCE [LARGE SCALE GENOMIC DNA]</scope>
    <source>
        <strain evidence="3">DSM 1495 / CBS 144.50 / IMI 039719</strain>
    </source>
</reference>
<name>G0SA52_CHATD</name>
<evidence type="ECO:0000313" key="2">
    <source>
        <dbReference type="EMBL" id="EGS19624.1"/>
    </source>
</evidence>
<evidence type="ECO:0000313" key="3">
    <source>
        <dbReference type="Proteomes" id="UP000008066"/>
    </source>
</evidence>